<organism evidence="3">
    <name type="scientific">plant metagenome</name>
    <dbReference type="NCBI Taxonomy" id="1297885"/>
    <lineage>
        <taxon>unclassified sequences</taxon>
        <taxon>metagenomes</taxon>
        <taxon>organismal metagenomes</taxon>
    </lineage>
</organism>
<dbReference type="AlphaFoldDB" id="A0A484V3I6"/>
<name>A0A484V3I6_9ZZZZ</name>
<keyword evidence="1" id="KW-1133">Transmembrane helix</keyword>
<feature type="transmembrane region" description="Helical" evidence="1">
    <location>
        <begin position="355"/>
        <end position="378"/>
    </location>
</feature>
<reference evidence="3" key="1">
    <citation type="submission" date="2019-03" db="EMBL/GenBank/DDBJ databases">
        <authorList>
            <person name="Danneels B."/>
        </authorList>
    </citation>
    <scope>NUCLEOTIDE SEQUENCE</scope>
</reference>
<dbReference type="InterPro" id="IPR052549">
    <property type="entry name" value="SpmB"/>
</dbReference>
<feature type="transmembrane region" description="Helical" evidence="1">
    <location>
        <begin position="144"/>
        <end position="164"/>
    </location>
</feature>
<protein>
    <submittedName>
        <fullName evidence="3">Fused spore maturation proteins A and B</fullName>
    </submittedName>
</protein>
<dbReference type="InterPro" id="IPR011415">
    <property type="entry name" value="SpmA_SpmB"/>
</dbReference>
<keyword evidence="1" id="KW-0812">Transmembrane</keyword>
<feature type="transmembrane region" description="Helical" evidence="1">
    <location>
        <begin position="240"/>
        <end position="259"/>
    </location>
</feature>
<feature type="transmembrane region" description="Helical" evidence="1">
    <location>
        <begin position="209"/>
        <end position="234"/>
    </location>
</feature>
<feature type="transmembrane region" description="Helical" evidence="1">
    <location>
        <begin position="390"/>
        <end position="412"/>
    </location>
</feature>
<feature type="domain" description="Nucleoside transporter/FeoB GTPase Gate" evidence="2">
    <location>
        <begin position="55"/>
        <end position="163"/>
    </location>
</feature>
<keyword evidence="1" id="KW-0472">Membrane</keyword>
<evidence type="ECO:0000313" key="3">
    <source>
        <dbReference type="EMBL" id="VFR92584.1"/>
    </source>
</evidence>
<dbReference type="PIRSF" id="PIRSF036542">
    <property type="entry name" value="SpmA_SpmB"/>
    <property type="match status" value="1"/>
</dbReference>
<dbReference type="InterPro" id="IPR011642">
    <property type="entry name" value="Gate_dom"/>
</dbReference>
<dbReference type="PANTHER" id="PTHR35793:SF2">
    <property type="entry name" value="INNER MEMBRANE PROTEIN YJIG"/>
    <property type="match status" value="1"/>
</dbReference>
<evidence type="ECO:0000256" key="1">
    <source>
        <dbReference type="SAM" id="Phobius"/>
    </source>
</evidence>
<dbReference type="EMBL" id="CAADIO010000028">
    <property type="protein sequence ID" value="VFR92584.1"/>
    <property type="molecule type" value="Genomic_DNA"/>
</dbReference>
<dbReference type="GO" id="GO:0005886">
    <property type="term" value="C:plasma membrane"/>
    <property type="evidence" value="ECO:0007669"/>
    <property type="project" value="TreeGrafter"/>
</dbReference>
<feature type="transmembrane region" description="Helical" evidence="1">
    <location>
        <begin position="282"/>
        <end position="302"/>
    </location>
</feature>
<sequence length="413" mass="43697">MRDAMLNFLWLAFFLIAAGAALIRWLALGDPQVFAGMVAGLFDMARLSVEVMVLLFGTLTLWLGFLSIAERAGLVDRLARLLGPLFARLMPEVPRGHPAIGLITLNFAANGLGLDNAATPIGLRAMRELQTLNPKPDTATNAQILFLSLNASSLTLLPVTIFMYRAQQGAPDPAMVFLPILLATSASTLTALFAVAWMQRLRLHDPVVLAWLGGTALLLGSLMAFAASLSAAALSAFSALAGNLTLFGLIIAFLIAGAVRKVAVYDAFIEGAKQGFDIAKSLLPYLVAMLCAVGVLRASGALDFALDGLRWLVTLAGLDTRFVDAMPTALVKPFSGSAARAMLLETMQHFGVDSFPALVAATVQGSTETTFYVLAVYFGAVGIQRARHAVGCALLADLAGVLASIAVCYWFFG</sequence>
<proteinExistence type="predicted"/>
<dbReference type="Pfam" id="PF07670">
    <property type="entry name" value="Gate"/>
    <property type="match status" value="2"/>
</dbReference>
<feature type="domain" description="Nucleoside transporter/FeoB GTPase Gate" evidence="2">
    <location>
        <begin position="280"/>
        <end position="383"/>
    </location>
</feature>
<dbReference type="PANTHER" id="PTHR35793">
    <property type="entry name" value="INNER MEMBRANE PROTEIN YJIG"/>
    <property type="match status" value="1"/>
</dbReference>
<evidence type="ECO:0000259" key="2">
    <source>
        <dbReference type="Pfam" id="PF07670"/>
    </source>
</evidence>
<gene>
    <name evidence="3" type="ORF">RAN3_0993</name>
</gene>
<accession>A0A484V3I6</accession>
<feature type="transmembrane region" description="Helical" evidence="1">
    <location>
        <begin position="176"/>
        <end position="197"/>
    </location>
</feature>
<feature type="transmembrane region" description="Helical" evidence="1">
    <location>
        <begin position="51"/>
        <end position="69"/>
    </location>
</feature>